<dbReference type="RefSeq" id="WP_023791853.1">
    <property type="nucleotide sequence ID" value="NC_023003.1"/>
</dbReference>
<keyword evidence="7" id="KW-0472">Membrane</keyword>
<dbReference type="InterPro" id="IPR035968">
    <property type="entry name" value="ATP_synth_F1_ATPase_gsu"/>
</dbReference>
<name>V6DG61_9BACT</name>
<evidence type="ECO:0000256" key="7">
    <source>
        <dbReference type="ARBA" id="ARBA00023136"/>
    </source>
</evidence>
<dbReference type="eggNOG" id="COG0224">
    <property type="taxonomic scope" value="Bacteria"/>
</dbReference>
<dbReference type="Gene3D" id="3.40.1380.10">
    <property type="match status" value="1"/>
</dbReference>
<keyword evidence="9" id="KW-0066">ATP synthesis</keyword>
<evidence type="ECO:0000256" key="2">
    <source>
        <dbReference type="ARBA" id="ARBA00004170"/>
    </source>
</evidence>
<dbReference type="PANTHER" id="PTHR11693">
    <property type="entry name" value="ATP SYNTHASE GAMMA CHAIN"/>
    <property type="match status" value="1"/>
</dbReference>
<evidence type="ECO:0000256" key="5">
    <source>
        <dbReference type="ARBA" id="ARBA00022781"/>
    </source>
</evidence>
<dbReference type="GO" id="GO:0046933">
    <property type="term" value="F:proton-transporting ATP synthase activity, rotational mechanism"/>
    <property type="evidence" value="ECO:0007669"/>
    <property type="project" value="InterPro"/>
</dbReference>
<accession>V6DG61</accession>
<dbReference type="HOGENOM" id="CLU_050669_0_1_7"/>
<dbReference type="PANTHER" id="PTHR11693:SF22">
    <property type="entry name" value="ATP SYNTHASE SUBUNIT GAMMA, MITOCHONDRIAL"/>
    <property type="match status" value="1"/>
</dbReference>
<dbReference type="EMBL" id="HG793133">
    <property type="protein sequence ID" value="CDK30550.1"/>
    <property type="molecule type" value="Genomic_DNA"/>
</dbReference>
<dbReference type="Proteomes" id="UP000018769">
    <property type="component" value="Chromosome I"/>
</dbReference>
<dbReference type="GO" id="GO:0045259">
    <property type="term" value="C:proton-transporting ATP synthase complex"/>
    <property type="evidence" value="ECO:0007669"/>
    <property type="project" value="UniProtKB-KW"/>
</dbReference>
<evidence type="ECO:0000313" key="11">
    <source>
        <dbReference type="Proteomes" id="UP000018769"/>
    </source>
</evidence>
<protein>
    <submittedName>
        <fullName evidence="10">F0F1-type ATP synthase gamma subunit</fullName>
    </submittedName>
</protein>
<evidence type="ECO:0000256" key="1">
    <source>
        <dbReference type="ARBA" id="ARBA00003456"/>
    </source>
</evidence>
<gene>
    <name evidence="10" type="primary">atpG</name>
    <name evidence="10" type="ORF">BABL1_gene_468</name>
</gene>
<keyword evidence="6" id="KW-0406">Ion transport</keyword>
<dbReference type="PRINTS" id="PR00126">
    <property type="entry name" value="ATPASEGAMMA"/>
</dbReference>
<proteinExistence type="inferred from homology"/>
<dbReference type="STRING" id="673862.BABL1_gene_468"/>
<keyword evidence="11" id="KW-1185">Reference proteome</keyword>
<comment type="subcellular location">
    <subcellularLocation>
        <location evidence="2">Membrane</location>
        <topology evidence="2">Peripheral membrane protein</topology>
    </subcellularLocation>
</comment>
<dbReference type="InterPro" id="IPR000131">
    <property type="entry name" value="ATP_synth_F1_gsu"/>
</dbReference>
<dbReference type="KEGG" id="dpb:BABL1_gene_468"/>
<comment type="similarity">
    <text evidence="3">Belongs to the ATPase gamma chain family.</text>
</comment>
<organism evidence="10 11">
    <name type="scientific">Candidatus Babela massiliensis</name>
    <dbReference type="NCBI Taxonomy" id="673862"/>
    <lineage>
        <taxon>Bacteria</taxon>
        <taxon>Candidatus Babelota</taxon>
        <taxon>Candidatus Babeliae</taxon>
        <taxon>Candidatus Babeliales</taxon>
        <taxon>Candidatus Babeliaceae</taxon>
        <taxon>Candidatus Babela</taxon>
    </lineage>
</organism>
<keyword evidence="4" id="KW-0813">Transport</keyword>
<dbReference type="Gene3D" id="1.10.287.80">
    <property type="entry name" value="ATP synthase, gamma subunit, helix hairpin domain"/>
    <property type="match status" value="1"/>
</dbReference>
<dbReference type="Pfam" id="PF00231">
    <property type="entry name" value="ATP-synt"/>
    <property type="match status" value="1"/>
</dbReference>
<keyword evidence="5" id="KW-0375">Hydrogen ion transport</keyword>
<reference evidence="10 11" key="1">
    <citation type="journal article" date="2015" name="Biol. Direct">
        <title>Babela massiliensis, a representative of a widespread bacterial phylum with unusual adaptations to parasitism in amoebae.</title>
        <authorList>
            <person name="Pagnier I."/>
            <person name="Yutin N."/>
            <person name="Croce O."/>
            <person name="Makarova K.S."/>
            <person name="Wolf Y.I."/>
            <person name="Benamar S."/>
            <person name="Raoult D."/>
            <person name="Koonin E.V."/>
            <person name="La Scola B."/>
        </authorList>
    </citation>
    <scope>NUCLEOTIDE SEQUENCE [LARGE SCALE GENOMIC DNA]</scope>
    <source>
        <strain evidence="11">BABL1</strain>
    </source>
</reference>
<sequence length="280" mass="32711">MEQLVSMKQRIKTIEVIRKITNAMRLISMSMHSKLRNRRSNLENYKVTFYQLWSRTSHLLGENIKDIDLKTNKGNLIILVASQKGLSGIFNSELFKFFNKYKINSDDRFIAVSKYADDYLRSKDIPILESYKQLTSNTFVHISQSITNTILKNLDQFNSIRVFSNHPKTFFIQEPKENIVFPFSQQTNQNNNQQENVDYIFDQPVQELSETIKQLIISINIQDLIFESLLAEQAARFLSMDSATRNAENLLSNMKIEYNKLRQANITRELTELSSSFNQL</sequence>
<dbReference type="CDD" id="cd12151">
    <property type="entry name" value="F1-ATPase_gamma"/>
    <property type="match status" value="1"/>
</dbReference>
<dbReference type="AlphaFoldDB" id="V6DG61"/>
<evidence type="ECO:0000256" key="8">
    <source>
        <dbReference type="ARBA" id="ARBA00023196"/>
    </source>
</evidence>
<dbReference type="SUPFAM" id="SSF52943">
    <property type="entry name" value="ATP synthase (F1-ATPase), gamma subunit"/>
    <property type="match status" value="1"/>
</dbReference>
<keyword evidence="8" id="KW-0139">CF(1)</keyword>
<evidence type="ECO:0000256" key="6">
    <source>
        <dbReference type="ARBA" id="ARBA00023065"/>
    </source>
</evidence>
<dbReference type="PATRIC" id="fig|673862.3.peg.435"/>
<evidence type="ECO:0000256" key="3">
    <source>
        <dbReference type="ARBA" id="ARBA00007681"/>
    </source>
</evidence>
<comment type="function">
    <text evidence="1">Produces ATP from ADP in the presence of a proton gradient across the membrane. The gamma chain is believed to be important in regulating ATPase activity and the flow of protons through the CF(0) complex.</text>
</comment>
<evidence type="ECO:0000313" key="10">
    <source>
        <dbReference type="EMBL" id="CDK30550.1"/>
    </source>
</evidence>
<evidence type="ECO:0000256" key="9">
    <source>
        <dbReference type="ARBA" id="ARBA00023310"/>
    </source>
</evidence>
<dbReference type="OrthoDB" id="9812769at2"/>
<evidence type="ECO:0000256" key="4">
    <source>
        <dbReference type="ARBA" id="ARBA00022448"/>
    </source>
</evidence>